<dbReference type="Proteomes" id="UP000055702">
    <property type="component" value="Unassembled WGS sequence"/>
</dbReference>
<evidence type="ECO:0000313" key="2">
    <source>
        <dbReference type="Proteomes" id="UP000055702"/>
    </source>
</evidence>
<organism evidence="1">
    <name type="scientific">Shewanella frigidimarina</name>
    <dbReference type="NCBI Taxonomy" id="56812"/>
    <lineage>
        <taxon>Bacteria</taxon>
        <taxon>Pseudomonadati</taxon>
        <taxon>Pseudomonadota</taxon>
        <taxon>Gammaproteobacteria</taxon>
        <taxon>Alteromonadales</taxon>
        <taxon>Shewanellaceae</taxon>
        <taxon>Shewanella</taxon>
    </lineage>
</organism>
<protein>
    <submittedName>
        <fullName evidence="1">Uncharacterized protein</fullName>
    </submittedName>
</protein>
<evidence type="ECO:0000313" key="1">
    <source>
        <dbReference type="EMBL" id="KVX01288.1"/>
    </source>
</evidence>
<dbReference type="RefSeq" id="WP_059746349.1">
    <property type="nucleotide sequence ID" value="NZ_LRDC01000027.1"/>
</dbReference>
<dbReference type="AlphaFoldDB" id="A0A106BZ63"/>
<gene>
    <name evidence="1" type="ORF">AWJ07_18480</name>
</gene>
<sequence length="157" mass="18205">MADYEKAASSYVKNYYESYWILWKADKGQAFNDRFHKLTLAPRLEFLSMEALLSKSLLELSSDQRMAVKALRSLADKINKNSELIGRAEREEDFVLLIGKFRANTEMLASFYYLVSRMHQEAERFAYLALTNSEVVEKVNRVLGVSFEWQDLAKANV</sequence>
<name>A0A106BZ63_SHEFR</name>
<comment type="caution">
    <text evidence="1">The sequence shown here is derived from an EMBL/GenBank/DDBJ whole genome shotgun (WGS) entry which is preliminary data.</text>
</comment>
<proteinExistence type="predicted"/>
<accession>A0A106BZ63</accession>
<reference evidence="1 2" key="1">
    <citation type="submission" date="2016-01" db="EMBL/GenBank/DDBJ databases">
        <title>Draft genome of the antarctic isolate Shewanella frigidimarina Ag06-30.</title>
        <authorList>
            <person name="Parmeciano Di Noto G."/>
            <person name="Vazquez S."/>
            <person name="Mac Cormack W."/>
            <person name="Iriarte A."/>
            <person name="Quiroga C."/>
        </authorList>
    </citation>
    <scope>NUCLEOTIDE SEQUENCE [LARGE SCALE GENOMIC DNA]</scope>
    <source>
        <strain evidence="1 2">Ag06-30</strain>
    </source>
</reference>
<dbReference type="EMBL" id="LRDC01000027">
    <property type="protein sequence ID" value="KVX01288.1"/>
    <property type="molecule type" value="Genomic_DNA"/>
</dbReference>